<dbReference type="PANTHER" id="PTHR35936">
    <property type="entry name" value="MEMBRANE-BOUND LYTIC MUREIN TRANSGLYCOSYLASE F"/>
    <property type="match status" value="1"/>
</dbReference>
<comment type="caution">
    <text evidence="4">The sequence shown here is derived from an EMBL/GenBank/DDBJ whole genome shotgun (WGS) entry which is preliminary data.</text>
</comment>
<accession>A0A542E2D6</accession>
<name>A0A542E2D6_9MICO</name>
<dbReference type="SMART" id="SM00062">
    <property type="entry name" value="PBPb"/>
    <property type="match status" value="1"/>
</dbReference>
<dbReference type="PANTHER" id="PTHR35936:SF17">
    <property type="entry name" value="ARGININE-BINDING EXTRACELLULAR PROTEIN ARTP"/>
    <property type="match status" value="1"/>
</dbReference>
<dbReference type="Pfam" id="PF00497">
    <property type="entry name" value="SBP_bac_3"/>
    <property type="match status" value="1"/>
</dbReference>
<keyword evidence="5" id="KW-1185">Reference proteome</keyword>
<dbReference type="InterPro" id="IPR001638">
    <property type="entry name" value="Solute-binding_3/MltF_N"/>
</dbReference>
<keyword evidence="1" id="KW-0732">Signal</keyword>
<feature type="transmembrane region" description="Helical" evidence="2">
    <location>
        <begin position="20"/>
        <end position="41"/>
    </location>
</feature>
<dbReference type="EMBL" id="VFMN01000001">
    <property type="protein sequence ID" value="TQJ09500.1"/>
    <property type="molecule type" value="Genomic_DNA"/>
</dbReference>
<organism evidence="4 5">
    <name type="scientific">Lapillicoccus jejuensis</name>
    <dbReference type="NCBI Taxonomy" id="402171"/>
    <lineage>
        <taxon>Bacteria</taxon>
        <taxon>Bacillati</taxon>
        <taxon>Actinomycetota</taxon>
        <taxon>Actinomycetes</taxon>
        <taxon>Micrococcales</taxon>
        <taxon>Intrasporangiaceae</taxon>
        <taxon>Lapillicoccus</taxon>
    </lineage>
</organism>
<dbReference type="RefSeq" id="WP_141848861.1">
    <property type="nucleotide sequence ID" value="NZ_BAAAPR010000014.1"/>
</dbReference>
<evidence type="ECO:0000256" key="2">
    <source>
        <dbReference type="SAM" id="Phobius"/>
    </source>
</evidence>
<sequence length="332" mass="33380">MAAAPPPPSSPGRGPTARRAVAPVAALAAVAGIALAGLLGLGTTPPATASGSGSPAPVATASSTVDPALRARLPEQIRAAGVVRVATDVPYPPFEMFTSPGSTRMTGLDYDLGQAIGGVLGVRFVFGEQKFDGIVPAIQAGKYDVVMSAMTDTRQRQKVLDFVDYSASGSGILVAAGNPAGIRTLLDLCGRKVAVQSGSKQAAMLAGAQDPCTAAGRPKPVLAQYPKDTDAQLAIVSGAADADFMDKPAAGYVARTAGGGTRFEVVDDPAAPTGTDATPNGIGVSKALPGLAPLVRQALQRLIDDGTYGRILDAYGEKGIGIRTATINGGTS</sequence>
<dbReference type="CDD" id="cd01004">
    <property type="entry name" value="PBP2_MidA_like"/>
    <property type="match status" value="1"/>
</dbReference>
<protein>
    <submittedName>
        <fullName evidence="4">Amino acid ABC transporter substrate-binding protein (PAAT family)</fullName>
    </submittedName>
</protein>
<proteinExistence type="predicted"/>
<keyword evidence="2" id="KW-1133">Transmembrane helix</keyword>
<dbReference type="SUPFAM" id="SSF53850">
    <property type="entry name" value="Periplasmic binding protein-like II"/>
    <property type="match status" value="1"/>
</dbReference>
<evidence type="ECO:0000313" key="4">
    <source>
        <dbReference type="EMBL" id="TQJ09500.1"/>
    </source>
</evidence>
<dbReference type="OrthoDB" id="4633994at2"/>
<reference evidence="4 5" key="1">
    <citation type="submission" date="2019-06" db="EMBL/GenBank/DDBJ databases">
        <title>Sequencing the genomes of 1000 actinobacteria strains.</title>
        <authorList>
            <person name="Klenk H.-P."/>
        </authorList>
    </citation>
    <scope>NUCLEOTIDE SEQUENCE [LARGE SCALE GENOMIC DNA]</scope>
    <source>
        <strain evidence="4 5">DSM 18607</strain>
    </source>
</reference>
<feature type="domain" description="Solute-binding protein family 3/N-terminal" evidence="3">
    <location>
        <begin position="82"/>
        <end position="319"/>
    </location>
</feature>
<dbReference type="Proteomes" id="UP000317893">
    <property type="component" value="Unassembled WGS sequence"/>
</dbReference>
<keyword evidence="2" id="KW-0472">Membrane</keyword>
<keyword evidence="2" id="KW-0812">Transmembrane</keyword>
<evidence type="ECO:0000259" key="3">
    <source>
        <dbReference type="SMART" id="SM00062"/>
    </source>
</evidence>
<evidence type="ECO:0000313" key="5">
    <source>
        <dbReference type="Proteomes" id="UP000317893"/>
    </source>
</evidence>
<evidence type="ECO:0000256" key="1">
    <source>
        <dbReference type="ARBA" id="ARBA00022729"/>
    </source>
</evidence>
<dbReference type="Gene3D" id="3.40.190.10">
    <property type="entry name" value="Periplasmic binding protein-like II"/>
    <property type="match status" value="2"/>
</dbReference>
<gene>
    <name evidence="4" type="ORF">FB458_2612</name>
</gene>
<dbReference type="AlphaFoldDB" id="A0A542E2D6"/>